<name>A0ABW3GNW3_9FLAO</name>
<feature type="domain" description="GFO/IDH/MocA-like oxidoreductase" evidence="4">
    <location>
        <begin position="134"/>
        <end position="248"/>
    </location>
</feature>
<keyword evidence="2" id="KW-0560">Oxidoreductase</keyword>
<proteinExistence type="inferred from homology"/>
<evidence type="ECO:0000256" key="2">
    <source>
        <dbReference type="ARBA" id="ARBA00023002"/>
    </source>
</evidence>
<keyword evidence="6" id="KW-1185">Reference proteome</keyword>
<evidence type="ECO:0000256" key="1">
    <source>
        <dbReference type="ARBA" id="ARBA00010928"/>
    </source>
</evidence>
<protein>
    <submittedName>
        <fullName evidence="5">Gfo/Idh/MocA family protein</fullName>
    </submittedName>
</protein>
<gene>
    <name evidence="5" type="ORF">ACFQ0R_02320</name>
</gene>
<dbReference type="SUPFAM" id="SSF55347">
    <property type="entry name" value="Glyceraldehyde-3-phosphate dehydrogenase-like, C-terminal domain"/>
    <property type="match status" value="1"/>
</dbReference>
<dbReference type="RefSeq" id="WP_379656761.1">
    <property type="nucleotide sequence ID" value="NZ_JBHTIV010000005.1"/>
</dbReference>
<comment type="similarity">
    <text evidence="1">Belongs to the Gfo/Idh/MocA family.</text>
</comment>
<evidence type="ECO:0000313" key="5">
    <source>
        <dbReference type="EMBL" id="MFD0931425.1"/>
    </source>
</evidence>
<dbReference type="Proteomes" id="UP001597049">
    <property type="component" value="Unassembled WGS sequence"/>
</dbReference>
<dbReference type="Pfam" id="PF01408">
    <property type="entry name" value="GFO_IDH_MocA"/>
    <property type="match status" value="1"/>
</dbReference>
<dbReference type="SUPFAM" id="SSF51735">
    <property type="entry name" value="NAD(P)-binding Rossmann-fold domains"/>
    <property type="match status" value="1"/>
</dbReference>
<dbReference type="InterPro" id="IPR055170">
    <property type="entry name" value="GFO_IDH_MocA-like_dom"/>
</dbReference>
<dbReference type="InterPro" id="IPR036291">
    <property type="entry name" value="NAD(P)-bd_dom_sf"/>
</dbReference>
<evidence type="ECO:0000259" key="3">
    <source>
        <dbReference type="Pfam" id="PF01408"/>
    </source>
</evidence>
<sequence>MINRTHNWGIIGLGSIAQKFASDLKDVEGARLYAVASRTQRKARHFALKFEVEKVYGAYEELANDPDVDIIYIATPHVLHAENTLMCLDRGKAVLCEKPIAINTAQLKNMIETAKQKSLFLMEGLWTNFMPHLQKVNELTQNKTYGECLKVEADFSFKAEFDAEKRLFNKELGGGALLDIGIYPVYLALKLLGTPENIKANCKFSSTGVDISNQIDFKYASGATAQLSSSFARTTPSKARVYFENATVELGYNFHETDQLDIKTNSGVDHMDFNYPSHGYQFEIEHVQDCLEKGLTQSPAWPLQSSLELTETLDKIRNIMGLVYKEDEISK</sequence>
<evidence type="ECO:0000259" key="4">
    <source>
        <dbReference type="Pfam" id="PF22725"/>
    </source>
</evidence>
<dbReference type="Gene3D" id="3.40.50.720">
    <property type="entry name" value="NAD(P)-binding Rossmann-like Domain"/>
    <property type="match status" value="1"/>
</dbReference>
<dbReference type="PANTHER" id="PTHR22604">
    <property type="entry name" value="OXIDOREDUCTASES"/>
    <property type="match status" value="1"/>
</dbReference>
<evidence type="ECO:0000313" key="6">
    <source>
        <dbReference type="Proteomes" id="UP001597049"/>
    </source>
</evidence>
<dbReference type="PANTHER" id="PTHR22604:SF105">
    <property type="entry name" value="TRANS-1,2-DIHYDROBENZENE-1,2-DIOL DEHYDROGENASE"/>
    <property type="match status" value="1"/>
</dbReference>
<dbReference type="Gene3D" id="3.30.360.10">
    <property type="entry name" value="Dihydrodipicolinate Reductase, domain 2"/>
    <property type="match status" value="1"/>
</dbReference>
<accession>A0ABW3GNW3</accession>
<dbReference type="Pfam" id="PF22725">
    <property type="entry name" value="GFO_IDH_MocA_C3"/>
    <property type="match status" value="1"/>
</dbReference>
<comment type="caution">
    <text evidence="5">The sequence shown here is derived from an EMBL/GenBank/DDBJ whole genome shotgun (WGS) entry which is preliminary data.</text>
</comment>
<dbReference type="InterPro" id="IPR050984">
    <property type="entry name" value="Gfo/Idh/MocA_domain"/>
</dbReference>
<organism evidence="5 6">
    <name type="scientific">Psychroflexus salinarum</name>
    <dbReference type="NCBI Taxonomy" id="546024"/>
    <lineage>
        <taxon>Bacteria</taxon>
        <taxon>Pseudomonadati</taxon>
        <taxon>Bacteroidota</taxon>
        <taxon>Flavobacteriia</taxon>
        <taxon>Flavobacteriales</taxon>
        <taxon>Flavobacteriaceae</taxon>
        <taxon>Psychroflexus</taxon>
    </lineage>
</organism>
<feature type="domain" description="Gfo/Idh/MocA-like oxidoreductase N-terminal" evidence="3">
    <location>
        <begin position="7"/>
        <end position="124"/>
    </location>
</feature>
<dbReference type="EMBL" id="JBHTIV010000005">
    <property type="protein sequence ID" value="MFD0931425.1"/>
    <property type="molecule type" value="Genomic_DNA"/>
</dbReference>
<dbReference type="InterPro" id="IPR000683">
    <property type="entry name" value="Gfo/Idh/MocA-like_OxRdtase_N"/>
</dbReference>
<reference evidence="6" key="1">
    <citation type="journal article" date="2019" name="Int. J. Syst. Evol. Microbiol.">
        <title>The Global Catalogue of Microorganisms (GCM) 10K type strain sequencing project: providing services to taxonomists for standard genome sequencing and annotation.</title>
        <authorList>
            <consortium name="The Broad Institute Genomics Platform"/>
            <consortium name="The Broad Institute Genome Sequencing Center for Infectious Disease"/>
            <person name="Wu L."/>
            <person name="Ma J."/>
        </authorList>
    </citation>
    <scope>NUCLEOTIDE SEQUENCE [LARGE SCALE GENOMIC DNA]</scope>
    <source>
        <strain evidence="6">CCUG 56752</strain>
    </source>
</reference>